<dbReference type="InterPro" id="IPR003599">
    <property type="entry name" value="Ig_sub"/>
</dbReference>
<dbReference type="GO" id="GO:0050852">
    <property type="term" value="P:T cell receptor signaling pathway"/>
    <property type="evidence" value="ECO:0007669"/>
    <property type="project" value="TreeGrafter"/>
</dbReference>
<dbReference type="PANTHER" id="PTHR24100:SF133">
    <property type="entry name" value="BUTYROPHILIN-LIKE PROTEIN 10 PSEUDOGENE-RELATED"/>
    <property type="match status" value="1"/>
</dbReference>
<dbReference type="SUPFAM" id="SSF48726">
    <property type="entry name" value="Immunoglobulin"/>
    <property type="match status" value="1"/>
</dbReference>
<reference evidence="5" key="2">
    <citation type="submission" date="2025-09" db="UniProtKB">
        <authorList>
            <consortium name="Ensembl"/>
        </authorList>
    </citation>
    <scope>IDENTIFICATION</scope>
</reference>
<evidence type="ECO:0000313" key="6">
    <source>
        <dbReference type="Proteomes" id="UP000694540"/>
    </source>
</evidence>
<dbReference type="InterPro" id="IPR007110">
    <property type="entry name" value="Ig-like_dom"/>
</dbReference>
<evidence type="ECO:0000256" key="2">
    <source>
        <dbReference type="ARBA" id="ARBA00023136"/>
    </source>
</evidence>
<comment type="subcellular location">
    <subcellularLocation>
        <location evidence="1">Membrane</location>
    </subcellularLocation>
</comment>
<name>A0A8C3YSC8_9CETA</name>
<keyword evidence="3" id="KW-0393">Immunoglobulin domain</keyword>
<protein>
    <recommendedName>
        <fullName evidence="4">Ig-like domain-containing protein</fullName>
    </recommendedName>
</protein>
<dbReference type="GO" id="GO:0001817">
    <property type="term" value="P:regulation of cytokine production"/>
    <property type="evidence" value="ECO:0007669"/>
    <property type="project" value="TreeGrafter"/>
</dbReference>
<dbReference type="SMART" id="SM00409">
    <property type="entry name" value="IG"/>
    <property type="match status" value="1"/>
</dbReference>
<dbReference type="GO" id="GO:0009897">
    <property type="term" value="C:external side of plasma membrane"/>
    <property type="evidence" value="ECO:0007669"/>
    <property type="project" value="TreeGrafter"/>
</dbReference>
<dbReference type="SMART" id="SM00406">
    <property type="entry name" value="IGv"/>
    <property type="match status" value="1"/>
</dbReference>
<sequence>MAIPGNGRRAFPSFNWLRKRPRVPRWLSGLRIQYCPCCGSADFEVSGPDTPVQVQVGEDAELWCHLSLNISVEDMELRWYRDRLSPAVYVHRNGSDVQEEQMESYRGRTTFVNDSVAQGRAAVRIHNVGALDNGTFHCRFTDKDFNEATLWLRVAGKFQPVRPLVSPRASSLKFGPGCSSSAC</sequence>
<dbReference type="PANTHER" id="PTHR24100">
    <property type="entry name" value="BUTYROPHILIN"/>
    <property type="match status" value="1"/>
</dbReference>
<dbReference type="Ensembl" id="ENSCWAT00000030049.1">
    <property type="protein sequence ID" value="ENSCWAP00000027723.1"/>
    <property type="gene ID" value="ENSCWAG00000020902.1"/>
</dbReference>
<dbReference type="CDD" id="cd05713">
    <property type="entry name" value="IgV_MOG_like"/>
    <property type="match status" value="1"/>
</dbReference>
<accession>A0A8C3YSC8</accession>
<evidence type="ECO:0000313" key="5">
    <source>
        <dbReference type="Ensembl" id="ENSCWAP00000027723.1"/>
    </source>
</evidence>
<dbReference type="Gene3D" id="2.60.40.10">
    <property type="entry name" value="Immunoglobulins"/>
    <property type="match status" value="1"/>
</dbReference>
<dbReference type="InterPro" id="IPR050504">
    <property type="entry name" value="IgSF_BTN/MOG"/>
</dbReference>
<feature type="domain" description="Ig-like" evidence="4">
    <location>
        <begin position="21"/>
        <end position="149"/>
    </location>
</feature>
<dbReference type="Proteomes" id="UP000694540">
    <property type="component" value="Unplaced"/>
</dbReference>
<dbReference type="GeneTree" id="ENSGT00940000163997"/>
<dbReference type="PROSITE" id="PS50835">
    <property type="entry name" value="IG_LIKE"/>
    <property type="match status" value="1"/>
</dbReference>
<keyword evidence="6" id="KW-1185">Reference proteome</keyword>
<proteinExistence type="predicted"/>
<dbReference type="InterPro" id="IPR013106">
    <property type="entry name" value="Ig_V-set"/>
</dbReference>
<dbReference type="InterPro" id="IPR013783">
    <property type="entry name" value="Ig-like_fold"/>
</dbReference>
<evidence type="ECO:0000256" key="1">
    <source>
        <dbReference type="ARBA" id="ARBA00004370"/>
    </source>
</evidence>
<keyword evidence="2" id="KW-0472">Membrane</keyword>
<dbReference type="GO" id="GO:0005102">
    <property type="term" value="F:signaling receptor binding"/>
    <property type="evidence" value="ECO:0007669"/>
    <property type="project" value="TreeGrafter"/>
</dbReference>
<reference evidence="5" key="1">
    <citation type="submission" date="2025-08" db="UniProtKB">
        <authorList>
            <consortium name="Ensembl"/>
        </authorList>
    </citation>
    <scope>IDENTIFICATION</scope>
</reference>
<dbReference type="Pfam" id="PF07686">
    <property type="entry name" value="V-set"/>
    <property type="match status" value="1"/>
</dbReference>
<dbReference type="InterPro" id="IPR036179">
    <property type="entry name" value="Ig-like_dom_sf"/>
</dbReference>
<evidence type="ECO:0000256" key="3">
    <source>
        <dbReference type="ARBA" id="ARBA00023319"/>
    </source>
</evidence>
<organism evidence="5 6">
    <name type="scientific">Catagonus wagneri</name>
    <name type="common">Chacoan peccary</name>
    <dbReference type="NCBI Taxonomy" id="51154"/>
    <lineage>
        <taxon>Eukaryota</taxon>
        <taxon>Metazoa</taxon>
        <taxon>Chordata</taxon>
        <taxon>Craniata</taxon>
        <taxon>Vertebrata</taxon>
        <taxon>Euteleostomi</taxon>
        <taxon>Mammalia</taxon>
        <taxon>Eutheria</taxon>
        <taxon>Laurasiatheria</taxon>
        <taxon>Artiodactyla</taxon>
        <taxon>Suina</taxon>
        <taxon>Tayassuidae</taxon>
        <taxon>Catagonus</taxon>
    </lineage>
</organism>
<evidence type="ECO:0000259" key="4">
    <source>
        <dbReference type="PROSITE" id="PS50835"/>
    </source>
</evidence>